<evidence type="ECO:0000256" key="2">
    <source>
        <dbReference type="PROSITE-ProRule" id="PRU00703"/>
    </source>
</evidence>
<dbReference type="Gene3D" id="3.10.580.10">
    <property type="entry name" value="CBS-domain"/>
    <property type="match status" value="1"/>
</dbReference>
<dbReference type="SUPFAM" id="SSF54631">
    <property type="entry name" value="CBS-domain pair"/>
    <property type="match status" value="1"/>
</dbReference>
<evidence type="ECO:0000256" key="3">
    <source>
        <dbReference type="SAM" id="MobiDB-lite"/>
    </source>
</evidence>
<dbReference type="PANTHER" id="PTHR48108:SF26">
    <property type="entry name" value="CBS DOMAIN-CONTAINING PROTEIN DDB_G0289609"/>
    <property type="match status" value="1"/>
</dbReference>
<dbReference type="SMART" id="SM00116">
    <property type="entry name" value="CBS"/>
    <property type="match status" value="2"/>
</dbReference>
<evidence type="ECO:0000259" key="4">
    <source>
        <dbReference type="PROSITE" id="PS51371"/>
    </source>
</evidence>
<evidence type="ECO:0000313" key="5">
    <source>
        <dbReference type="EMBL" id="MDT0304921.1"/>
    </source>
</evidence>
<dbReference type="PROSITE" id="PS51371">
    <property type="entry name" value="CBS"/>
    <property type="match status" value="2"/>
</dbReference>
<name>A0ABU2L040_9ACTN</name>
<dbReference type="Pfam" id="PF00571">
    <property type="entry name" value="CBS"/>
    <property type="match status" value="2"/>
</dbReference>
<keyword evidence="6" id="KW-1185">Reference proteome</keyword>
<keyword evidence="1" id="KW-0677">Repeat</keyword>
<organism evidence="5 6">
    <name type="scientific">Streptomonospora wellingtoniae</name>
    <dbReference type="NCBI Taxonomy" id="3075544"/>
    <lineage>
        <taxon>Bacteria</taxon>
        <taxon>Bacillati</taxon>
        <taxon>Actinomycetota</taxon>
        <taxon>Actinomycetes</taxon>
        <taxon>Streptosporangiales</taxon>
        <taxon>Nocardiopsidaceae</taxon>
        <taxon>Streptomonospora</taxon>
    </lineage>
</organism>
<dbReference type="PANTHER" id="PTHR48108">
    <property type="entry name" value="CBS DOMAIN-CONTAINING PROTEIN CBSX2, CHLOROPLASTIC"/>
    <property type="match status" value="1"/>
</dbReference>
<dbReference type="InterPro" id="IPR000644">
    <property type="entry name" value="CBS_dom"/>
</dbReference>
<feature type="domain" description="CBS" evidence="4">
    <location>
        <begin position="74"/>
        <end position="131"/>
    </location>
</feature>
<feature type="region of interest" description="Disordered" evidence="3">
    <location>
        <begin position="259"/>
        <end position="285"/>
    </location>
</feature>
<comment type="caution">
    <text evidence="5">The sequence shown here is derived from an EMBL/GenBank/DDBJ whole genome shotgun (WGS) entry which is preliminary data.</text>
</comment>
<dbReference type="RefSeq" id="WP_311547432.1">
    <property type="nucleotide sequence ID" value="NZ_JAVREK010000032.1"/>
</dbReference>
<dbReference type="InterPro" id="IPR046342">
    <property type="entry name" value="CBS_dom_sf"/>
</dbReference>
<gene>
    <name evidence="5" type="ORF">RM446_22605</name>
</gene>
<keyword evidence="2" id="KW-0129">CBS domain</keyword>
<proteinExistence type="predicted"/>
<accession>A0ABU2L040</accession>
<sequence>MRQIGEDYAPPQIAVLEARVRHLESTAAELAAAVERLTPRGGVRPGGSDGRRGGAPAAAATKEGAETMQVGAIMSPPEVVLDADTPVREAARLLAEARCDSAPVTGDDGELLGILTEGDLLADRLEADHRGYARGLDAPPSRGPHRVGSAMTRVAVTAAEDQDACELCRRMFETRVRCVPVLRAGAVVGLVRRRDVMLLMLRPDADVSADVSAAIGRSAPDAEGLEVSVRDGEVLVAGTADARTRRAIEALEQTVPGVRSIEFVPSGEPGRRGRPDPASSSPRAV</sequence>
<protein>
    <submittedName>
        <fullName evidence="5">CBS domain-containing protein</fullName>
    </submittedName>
</protein>
<dbReference type="Pfam" id="PF04972">
    <property type="entry name" value="BON"/>
    <property type="match status" value="1"/>
</dbReference>
<evidence type="ECO:0000256" key="1">
    <source>
        <dbReference type="ARBA" id="ARBA00022737"/>
    </source>
</evidence>
<reference evidence="6" key="1">
    <citation type="submission" date="2023-07" db="EMBL/GenBank/DDBJ databases">
        <title>30 novel species of actinomycetes from the DSMZ collection.</title>
        <authorList>
            <person name="Nouioui I."/>
        </authorList>
    </citation>
    <scope>NUCLEOTIDE SEQUENCE [LARGE SCALE GENOMIC DNA]</scope>
    <source>
        <strain evidence="6">DSM 45055</strain>
    </source>
</reference>
<evidence type="ECO:0000313" key="6">
    <source>
        <dbReference type="Proteomes" id="UP001183226"/>
    </source>
</evidence>
<dbReference type="InterPro" id="IPR051462">
    <property type="entry name" value="CBS_domain-containing"/>
</dbReference>
<dbReference type="EMBL" id="JAVREK010000032">
    <property type="protein sequence ID" value="MDT0304921.1"/>
    <property type="molecule type" value="Genomic_DNA"/>
</dbReference>
<dbReference type="Proteomes" id="UP001183226">
    <property type="component" value="Unassembled WGS sequence"/>
</dbReference>
<feature type="domain" description="CBS" evidence="4">
    <location>
        <begin position="151"/>
        <end position="207"/>
    </location>
</feature>
<dbReference type="InterPro" id="IPR007055">
    <property type="entry name" value="BON_dom"/>
</dbReference>
<feature type="region of interest" description="Disordered" evidence="3">
    <location>
        <begin position="38"/>
        <end position="61"/>
    </location>
</feature>